<gene>
    <name evidence="9" type="ORF">B5V51_9638</name>
</gene>
<dbReference type="SMART" id="SM00398">
    <property type="entry name" value="HMG"/>
    <property type="match status" value="1"/>
</dbReference>
<evidence type="ECO:0000256" key="3">
    <source>
        <dbReference type="ARBA" id="ARBA00023125"/>
    </source>
</evidence>
<dbReference type="InterPro" id="IPR009071">
    <property type="entry name" value="HMG_box_dom"/>
</dbReference>
<dbReference type="CDD" id="cd21989">
    <property type="entry name" value="HMG-box_HBP2"/>
    <property type="match status" value="1"/>
</dbReference>
<feature type="domain" description="HMG box" evidence="8">
    <location>
        <begin position="14"/>
        <end position="82"/>
    </location>
</feature>
<evidence type="ECO:0000256" key="7">
    <source>
        <dbReference type="SAM" id="MobiDB-lite"/>
    </source>
</evidence>
<feature type="compositionally biased region" description="Basic and acidic residues" evidence="7">
    <location>
        <begin position="129"/>
        <end position="143"/>
    </location>
</feature>
<sequence length="536" mass="60835">MHDQEGDGEPAHHARRPMNAFLIFCKRHRSVVRDKYPNLENRSITKILGEWWANLDKDEKACYTGLAKQYKDAFFSANPDFKWYKLPAPPLRTLSSRPRESSEKPVESPNSDHHDSELEKTNNNSTKVDFNKKSKDEPLEAESKPLSMFTPGKLADEAQMGGLSSLLATKTETQTTNPYYSPPCFKFNAISTPNDYRSHNLIERAKAKGHPNEDTIRELQNALTETSKVFEEDFDDDKKRIYYGIPNDQFTNQDVIDQIVDKRYSKDDEFGYQRNWSDDEKNMRSGRSCKGKRYQEFMAVGGLIVNKRQKRDSDKPDENYSATCSWESGSQRDDTMDDEPKNSAANDKPADSDDKIETADTPEPDNNANKTFKAADFDLDAKIRALPSLSLEKFQQKKRENKRKKKTVNLKPKALESSQIVNSVPRSMLEDRREREMIDHWRDTVSGSQKRKPRKISITRLEINSMVSSEAHISPEMKIATEAPRAHGLALCQPPHVDLLALATLAEVAANTCKLDDPGLGHAATPQANDSNASMV</sequence>
<dbReference type="InterPro" id="IPR049523">
    <property type="entry name" value="BBX_HMG-box"/>
</dbReference>
<evidence type="ECO:0000256" key="6">
    <source>
        <dbReference type="PROSITE-ProRule" id="PRU00267"/>
    </source>
</evidence>
<evidence type="ECO:0000256" key="5">
    <source>
        <dbReference type="ARBA" id="ARBA00023242"/>
    </source>
</evidence>
<feature type="compositionally biased region" description="Basic and acidic residues" evidence="7">
    <location>
        <begin position="97"/>
        <end position="120"/>
    </location>
</feature>
<dbReference type="PROSITE" id="PS50118">
    <property type="entry name" value="HMG_BOX_2"/>
    <property type="match status" value="1"/>
</dbReference>
<keyword evidence="3 6" id="KW-0238">DNA-binding</keyword>
<feature type="compositionally biased region" description="Polar residues" evidence="7">
    <location>
        <begin position="320"/>
        <end position="329"/>
    </location>
</feature>
<protein>
    <recommendedName>
        <fullName evidence="8">HMG box domain-containing protein</fullName>
    </recommendedName>
</protein>
<dbReference type="Gene3D" id="1.10.30.10">
    <property type="entry name" value="High mobility group box domain"/>
    <property type="match status" value="1"/>
</dbReference>
<organism evidence="9">
    <name type="scientific">Heliothis virescens</name>
    <name type="common">Tobacco budworm moth</name>
    <dbReference type="NCBI Taxonomy" id="7102"/>
    <lineage>
        <taxon>Eukaryota</taxon>
        <taxon>Metazoa</taxon>
        <taxon>Ecdysozoa</taxon>
        <taxon>Arthropoda</taxon>
        <taxon>Hexapoda</taxon>
        <taxon>Insecta</taxon>
        <taxon>Pterygota</taxon>
        <taxon>Neoptera</taxon>
        <taxon>Endopterygota</taxon>
        <taxon>Lepidoptera</taxon>
        <taxon>Glossata</taxon>
        <taxon>Ditrysia</taxon>
        <taxon>Noctuoidea</taxon>
        <taxon>Noctuidae</taxon>
        <taxon>Heliothinae</taxon>
        <taxon>Heliothis</taxon>
    </lineage>
</organism>
<dbReference type="PANTHER" id="PTHR13059:SF10">
    <property type="entry name" value="HMG BOX TRANSCRIPTION FACTOR BBX"/>
    <property type="match status" value="1"/>
</dbReference>
<evidence type="ECO:0000256" key="1">
    <source>
        <dbReference type="ARBA" id="ARBA00022553"/>
    </source>
</evidence>
<dbReference type="GO" id="GO:0000981">
    <property type="term" value="F:DNA-binding transcription factor activity, RNA polymerase II-specific"/>
    <property type="evidence" value="ECO:0007669"/>
    <property type="project" value="TreeGrafter"/>
</dbReference>
<dbReference type="InterPro" id="IPR052412">
    <property type="entry name" value="CC-Dev_Transcription_Reg"/>
</dbReference>
<reference evidence="9" key="1">
    <citation type="submission" date="2017-09" db="EMBL/GenBank/DDBJ databases">
        <title>Contemporary evolution of a Lepidopteran species, Heliothis virescens, in response to modern agricultural practices.</title>
        <authorList>
            <person name="Fritz M.L."/>
            <person name="Deyonke A.M."/>
            <person name="Papanicolaou A."/>
            <person name="Micinski S."/>
            <person name="Westbrook J."/>
            <person name="Gould F."/>
        </authorList>
    </citation>
    <scope>NUCLEOTIDE SEQUENCE [LARGE SCALE GENOMIC DNA]</scope>
    <source>
        <strain evidence="9">HvINT-</strain>
        <tissue evidence="9">Whole body</tissue>
    </source>
</reference>
<evidence type="ECO:0000259" key="8">
    <source>
        <dbReference type="PROSITE" id="PS50118"/>
    </source>
</evidence>
<dbReference type="GO" id="GO:0005634">
    <property type="term" value="C:nucleus"/>
    <property type="evidence" value="ECO:0007669"/>
    <property type="project" value="UniProtKB-UniRule"/>
</dbReference>
<comment type="caution">
    <text evidence="9">The sequence shown here is derived from an EMBL/GenBank/DDBJ whole genome shotgun (WGS) entry which is preliminary data.</text>
</comment>
<feature type="region of interest" description="Disordered" evidence="7">
    <location>
        <begin position="92"/>
        <end position="148"/>
    </location>
</feature>
<feature type="region of interest" description="Disordered" evidence="7">
    <location>
        <begin position="305"/>
        <end position="370"/>
    </location>
</feature>
<dbReference type="Pfam" id="PF00505">
    <property type="entry name" value="HMG_box"/>
    <property type="match status" value="1"/>
</dbReference>
<dbReference type="InterPro" id="IPR036910">
    <property type="entry name" value="HMG_box_dom_sf"/>
</dbReference>
<dbReference type="GO" id="GO:0000977">
    <property type="term" value="F:RNA polymerase II transcription regulatory region sequence-specific DNA binding"/>
    <property type="evidence" value="ECO:0007669"/>
    <property type="project" value="TreeGrafter"/>
</dbReference>
<dbReference type="EMBL" id="NWSH01004418">
    <property type="protein sequence ID" value="PCG65139.1"/>
    <property type="molecule type" value="Genomic_DNA"/>
</dbReference>
<keyword evidence="5 6" id="KW-0539">Nucleus</keyword>
<proteinExistence type="predicted"/>
<keyword evidence="2" id="KW-0805">Transcription regulation</keyword>
<evidence type="ECO:0000256" key="2">
    <source>
        <dbReference type="ARBA" id="ARBA00023015"/>
    </source>
</evidence>
<feature type="compositionally biased region" description="Basic and acidic residues" evidence="7">
    <location>
        <begin position="330"/>
        <end position="341"/>
    </location>
</feature>
<accession>A0A2A4IZT2</accession>
<dbReference type="PANTHER" id="PTHR13059">
    <property type="entry name" value="HMG-BOX TRANSCRIPTION FACTOR BBX"/>
    <property type="match status" value="1"/>
</dbReference>
<dbReference type="STRING" id="7102.A0A2A4IZT2"/>
<keyword evidence="4" id="KW-0804">Transcription</keyword>
<evidence type="ECO:0000256" key="4">
    <source>
        <dbReference type="ARBA" id="ARBA00023163"/>
    </source>
</evidence>
<dbReference type="AlphaFoldDB" id="A0A2A4IZT2"/>
<evidence type="ECO:0000313" key="9">
    <source>
        <dbReference type="EMBL" id="PCG65139.1"/>
    </source>
</evidence>
<dbReference type="SUPFAM" id="SSF47095">
    <property type="entry name" value="HMG-box"/>
    <property type="match status" value="1"/>
</dbReference>
<feature type="DNA-binding region" description="HMG box" evidence="6">
    <location>
        <begin position="14"/>
        <end position="82"/>
    </location>
</feature>
<name>A0A2A4IZT2_HELVI</name>
<feature type="compositionally biased region" description="Basic and acidic residues" evidence="7">
    <location>
        <begin position="348"/>
        <end position="358"/>
    </location>
</feature>
<keyword evidence="1" id="KW-0597">Phosphoprotein</keyword>